<evidence type="ECO:0000313" key="4">
    <source>
        <dbReference type="Proteomes" id="UP001500466"/>
    </source>
</evidence>
<keyword evidence="4" id="KW-1185">Reference proteome</keyword>
<evidence type="ECO:0000259" key="2">
    <source>
        <dbReference type="Pfam" id="PF03771"/>
    </source>
</evidence>
<gene>
    <name evidence="3" type="ORF">GCM10023205_63840</name>
</gene>
<evidence type="ECO:0000313" key="3">
    <source>
        <dbReference type="EMBL" id="GAA4984848.1"/>
    </source>
</evidence>
<name>A0ABP9I251_9ACTN</name>
<organism evidence="3 4">
    <name type="scientific">Yinghuangia aomiensis</name>
    <dbReference type="NCBI Taxonomy" id="676205"/>
    <lineage>
        <taxon>Bacteria</taxon>
        <taxon>Bacillati</taxon>
        <taxon>Actinomycetota</taxon>
        <taxon>Actinomycetes</taxon>
        <taxon>Kitasatosporales</taxon>
        <taxon>Streptomycetaceae</taxon>
        <taxon>Yinghuangia</taxon>
    </lineage>
</organism>
<dbReference type="RefSeq" id="WP_345679235.1">
    <property type="nucleotide sequence ID" value="NZ_BAABHS010000029.1"/>
</dbReference>
<dbReference type="InterPro" id="IPR005523">
    <property type="entry name" value="DUF317_SPDY"/>
</dbReference>
<dbReference type="Proteomes" id="UP001500466">
    <property type="component" value="Unassembled WGS sequence"/>
</dbReference>
<sequence>MSVGRSHSVVVSVPPRFAGGADAEPAFEVIRAGGWSMVADPAANVHARHPGGLVYAGWLPAAGVWTWRIRCTDGLRTSVLWTADFSDDAPTAAVAAYLGALADGLRDGPGPCAPDAGPGGPFCPDIATAHAHLAAAGWEIRELNGWFIEARHGDGDLLVAYGTLAPKWHIPWMLRVGSGWAVRCTVGGDGPEAWRAVFDGDAPMAAVAAFLAAATAPGPVACYADSLSSDVLARHGEGTRLRRQRPTTDPRERFPS</sequence>
<dbReference type="Pfam" id="PF03771">
    <property type="entry name" value="SPDY"/>
    <property type="match status" value="2"/>
</dbReference>
<feature type="region of interest" description="Disordered" evidence="1">
    <location>
        <begin position="235"/>
        <end position="256"/>
    </location>
</feature>
<protein>
    <recommendedName>
        <fullName evidence="2">DUF317 domain-containing protein</fullName>
    </recommendedName>
</protein>
<evidence type="ECO:0000256" key="1">
    <source>
        <dbReference type="SAM" id="MobiDB-lite"/>
    </source>
</evidence>
<reference evidence="4" key="1">
    <citation type="journal article" date="2019" name="Int. J. Syst. Evol. Microbiol.">
        <title>The Global Catalogue of Microorganisms (GCM) 10K type strain sequencing project: providing services to taxonomists for standard genome sequencing and annotation.</title>
        <authorList>
            <consortium name="The Broad Institute Genomics Platform"/>
            <consortium name="The Broad Institute Genome Sequencing Center for Infectious Disease"/>
            <person name="Wu L."/>
            <person name="Ma J."/>
        </authorList>
    </citation>
    <scope>NUCLEOTIDE SEQUENCE [LARGE SCALE GENOMIC DNA]</scope>
    <source>
        <strain evidence="4">JCM 17986</strain>
    </source>
</reference>
<feature type="domain" description="DUF317" evidence="2">
    <location>
        <begin position="50"/>
        <end position="103"/>
    </location>
</feature>
<accession>A0ABP9I251</accession>
<feature type="domain" description="DUF317" evidence="2">
    <location>
        <begin position="178"/>
        <end position="220"/>
    </location>
</feature>
<proteinExistence type="predicted"/>
<dbReference type="EMBL" id="BAABHS010000029">
    <property type="protein sequence ID" value="GAA4984848.1"/>
    <property type="molecule type" value="Genomic_DNA"/>
</dbReference>
<comment type="caution">
    <text evidence="3">The sequence shown here is derived from an EMBL/GenBank/DDBJ whole genome shotgun (WGS) entry which is preliminary data.</text>
</comment>